<name>A0A9X2QAD0_9BACT</name>
<evidence type="ECO:0000313" key="2">
    <source>
        <dbReference type="Proteomes" id="UP001155057"/>
    </source>
</evidence>
<organism evidence="1 2">
    <name type="scientific">Salinibacter ruber</name>
    <dbReference type="NCBI Taxonomy" id="146919"/>
    <lineage>
        <taxon>Bacteria</taxon>
        <taxon>Pseudomonadati</taxon>
        <taxon>Rhodothermota</taxon>
        <taxon>Rhodothermia</taxon>
        <taxon>Rhodothermales</taxon>
        <taxon>Salinibacteraceae</taxon>
        <taxon>Salinibacter</taxon>
    </lineage>
</organism>
<evidence type="ECO:0000313" key="1">
    <source>
        <dbReference type="EMBL" id="MCS3711623.1"/>
    </source>
</evidence>
<dbReference type="Pfam" id="PF21448">
    <property type="entry name" value="DNMK"/>
    <property type="match status" value="1"/>
</dbReference>
<gene>
    <name evidence="1" type="ORF">GGP61_003256</name>
</gene>
<comment type="caution">
    <text evidence="1">The sequence shown here is derived from an EMBL/GenBank/DDBJ whole genome shotgun (WGS) entry which is preliminary data.</text>
</comment>
<sequence length="216" mass="24494">MDIEREISPDPLWIGLVGAAQAGKSTVADRLGEFYVTTSPYLAKPIKGIAQRYYGMSEVDCYSQEGKSEEHSYMTFEDGSAMTNRQVLEQVGDKLQELDPLVLLRAAESRLEKEEKLRLTDNSPGLDPEVVLFPDLRTEPQAEFIREHGGMVVYVARDHAEEKAEATEDAHHTKTFYNRTEHDFMIDNNGGLEQLWDEVYRLVSAIRHLKGEMATN</sequence>
<proteinExistence type="predicted"/>
<reference evidence="1" key="1">
    <citation type="submission" date="2022-08" db="EMBL/GenBank/DDBJ databases">
        <title>Genomic Encyclopedia of Type Strains, Phase V (KMG-V): Genome sequencing to study the core and pangenomes of soil and plant-associated prokaryotes.</title>
        <authorList>
            <person name="Whitman W."/>
        </authorList>
    </citation>
    <scope>NUCLEOTIDE SEQUENCE</scope>
    <source>
        <strain evidence="1">SP3049</strain>
    </source>
</reference>
<protein>
    <submittedName>
        <fullName evidence="1">Uncharacterized protein</fullName>
    </submittedName>
</protein>
<dbReference type="InterPro" id="IPR027417">
    <property type="entry name" value="P-loop_NTPase"/>
</dbReference>
<dbReference type="Gene3D" id="3.40.50.300">
    <property type="entry name" value="P-loop containing nucleotide triphosphate hydrolases"/>
    <property type="match status" value="1"/>
</dbReference>
<accession>A0A9X2QAD0</accession>
<dbReference type="Proteomes" id="UP001155057">
    <property type="component" value="Unassembled WGS sequence"/>
</dbReference>
<dbReference type="SUPFAM" id="SSF52540">
    <property type="entry name" value="P-loop containing nucleoside triphosphate hydrolases"/>
    <property type="match status" value="1"/>
</dbReference>
<dbReference type="EMBL" id="JANUAE010000015">
    <property type="protein sequence ID" value="MCS3711623.1"/>
    <property type="molecule type" value="Genomic_DNA"/>
</dbReference>
<dbReference type="InterPro" id="IPR048444">
    <property type="entry name" value="DNMK"/>
</dbReference>
<dbReference type="RefSeq" id="WP_259124479.1">
    <property type="nucleotide sequence ID" value="NZ_JANUAE010000015.1"/>
</dbReference>
<dbReference type="AlphaFoldDB" id="A0A9X2QAD0"/>